<organism evidence="2 3">
    <name type="scientific">Nesterenkonia lutea</name>
    <dbReference type="NCBI Taxonomy" id="272919"/>
    <lineage>
        <taxon>Bacteria</taxon>
        <taxon>Bacillati</taxon>
        <taxon>Actinomycetota</taxon>
        <taxon>Actinomycetes</taxon>
        <taxon>Micrococcales</taxon>
        <taxon>Micrococcaceae</taxon>
        <taxon>Nesterenkonia</taxon>
    </lineage>
</organism>
<evidence type="ECO:0000313" key="3">
    <source>
        <dbReference type="Proteomes" id="UP000643525"/>
    </source>
</evidence>
<evidence type="ECO:0000313" key="2">
    <source>
        <dbReference type="EMBL" id="MBE1523450.1"/>
    </source>
</evidence>
<sequence length="130" mass="13418">MARAAAAVHQPDATARGTWRAVMPLLVPPVAWTASLGLSWLVQDFTCTAAITAGAPVPGTALLATLLAINTVLLVVTAGSGVVSVRDYRAVRDAQASLLRFLALTGAILAVFFAYGIVLIGAMPLVMEVC</sequence>
<feature type="transmembrane region" description="Helical" evidence="1">
    <location>
        <begin position="21"/>
        <end position="42"/>
    </location>
</feature>
<evidence type="ECO:0000256" key="1">
    <source>
        <dbReference type="SAM" id="Phobius"/>
    </source>
</evidence>
<dbReference type="Proteomes" id="UP000643525">
    <property type="component" value="Unassembled WGS sequence"/>
</dbReference>
<proteinExistence type="predicted"/>
<feature type="transmembrane region" description="Helical" evidence="1">
    <location>
        <begin position="62"/>
        <end position="85"/>
    </location>
</feature>
<dbReference type="EMBL" id="JADBED010000001">
    <property type="protein sequence ID" value="MBE1523450.1"/>
    <property type="molecule type" value="Genomic_DNA"/>
</dbReference>
<feature type="transmembrane region" description="Helical" evidence="1">
    <location>
        <begin position="97"/>
        <end position="127"/>
    </location>
</feature>
<keyword evidence="1" id="KW-0812">Transmembrane</keyword>
<protein>
    <submittedName>
        <fullName evidence="2">Uncharacterized protein</fullName>
    </submittedName>
</protein>
<comment type="caution">
    <text evidence="2">The sequence shown here is derived from an EMBL/GenBank/DDBJ whole genome shotgun (WGS) entry which is preliminary data.</text>
</comment>
<gene>
    <name evidence="2" type="ORF">H4W27_000568</name>
</gene>
<dbReference type="RefSeq" id="WP_192594605.1">
    <property type="nucleotide sequence ID" value="NZ_BAAALJ010000017.1"/>
</dbReference>
<accession>A0ABR9JC01</accession>
<keyword evidence="3" id="KW-1185">Reference proteome</keyword>
<reference evidence="2 3" key="1">
    <citation type="submission" date="2020-10" db="EMBL/GenBank/DDBJ databases">
        <title>Sequencing the genomes of 1000 actinobacteria strains.</title>
        <authorList>
            <person name="Klenk H.-P."/>
        </authorList>
    </citation>
    <scope>NUCLEOTIDE SEQUENCE [LARGE SCALE GENOMIC DNA]</scope>
    <source>
        <strain evidence="2 3">DSM 15666</strain>
    </source>
</reference>
<keyword evidence="1" id="KW-1133">Transmembrane helix</keyword>
<name>A0ABR9JC01_9MICC</name>
<keyword evidence="1" id="KW-0472">Membrane</keyword>